<dbReference type="Pfam" id="PF26379">
    <property type="entry name" value="FimL_2nd"/>
    <property type="match status" value="1"/>
</dbReference>
<keyword evidence="2" id="KW-0808">Transferase</keyword>
<dbReference type="SUPFAM" id="SSF47226">
    <property type="entry name" value="Histidine-containing phosphotransfer domain, HPT domain"/>
    <property type="match status" value="1"/>
</dbReference>
<feature type="domain" description="Scaffold protein FimL second" evidence="1">
    <location>
        <begin position="163"/>
        <end position="292"/>
    </location>
</feature>
<dbReference type="InterPro" id="IPR058661">
    <property type="entry name" value="FimL_2nd"/>
</dbReference>
<dbReference type="InterPro" id="IPR036641">
    <property type="entry name" value="HPT_dom_sf"/>
</dbReference>
<reference evidence="2" key="1">
    <citation type="submission" date="2015-10" db="EMBL/GenBank/DDBJ databases">
        <authorList>
            <person name="Gilbert D.G."/>
        </authorList>
    </citation>
    <scope>NUCLEOTIDE SEQUENCE</scope>
</reference>
<gene>
    <name evidence="2" type="ORF">MGWOODY_Tha300</name>
</gene>
<dbReference type="EMBL" id="CZQC01000004">
    <property type="protein sequence ID" value="CUS40146.1"/>
    <property type="molecule type" value="Genomic_DNA"/>
</dbReference>
<name>A0A161K418_9ZZZZ</name>
<dbReference type="GO" id="GO:0016301">
    <property type="term" value="F:kinase activity"/>
    <property type="evidence" value="ECO:0007669"/>
    <property type="project" value="UniProtKB-KW"/>
</dbReference>
<dbReference type="AlphaFoldDB" id="A0A161K418"/>
<evidence type="ECO:0000259" key="1">
    <source>
        <dbReference type="Pfam" id="PF26379"/>
    </source>
</evidence>
<protein>
    <submittedName>
        <fullName evidence="2">Sensor histidine kinase/response regulator</fullName>
    </submittedName>
</protein>
<dbReference type="GO" id="GO:0000160">
    <property type="term" value="P:phosphorelay signal transduction system"/>
    <property type="evidence" value="ECO:0007669"/>
    <property type="project" value="InterPro"/>
</dbReference>
<keyword evidence="2" id="KW-0418">Kinase</keyword>
<organism evidence="2">
    <name type="scientific">hydrothermal vent metagenome</name>
    <dbReference type="NCBI Taxonomy" id="652676"/>
    <lineage>
        <taxon>unclassified sequences</taxon>
        <taxon>metagenomes</taxon>
        <taxon>ecological metagenomes</taxon>
    </lineage>
</organism>
<proteinExistence type="predicted"/>
<sequence>MAEITTGNDIAQFAASLHLVRAEVDNALDHASAQLDAYANGGGKESLRTFLEEIQQLRGTFKMLDFRAGERLCEEIAELARSWRSDEVSPTILGAYTQAVVYLKQYIELVVDDKLVSPSLLIPTINLLRRSRHERPLPEAYFFLVNLRPRIETPPAISGTSISYRRVRQLLQLGMLGLIRGAGRHGPMQIILRAIVRVEEDARGTPSWSFWLVAKAAVEALGQPAFEVTNQRISLLGVLDRQVRRIQQSEGAALQEKLPDWVLKELLYLVALAEPDSEAVITVQEKFQLSGTVRELQLVESRRNLIGPDHSAMLSFARALQDEVESLKDIIDRNQRNPDMAVDDAELVERLDRIADTLAMVNMSEAAQRAESLVAMIRKGSPELNHLADEVIRIEQDIYTLTHKVGADNGQVIDQVTLNEGRISIVAEAVTALVMVKRAVASYLDTGDKLHVQNVGKSLHDVGGAVLFLEKPMLRDILLELEGFIVANVLESRQAPQQRQLEAFADSVTAIEYFLDTLNGPSAGADEAIRLATESLNYLREPHVAG</sequence>
<accession>A0A161K418</accession>
<evidence type="ECO:0000313" key="2">
    <source>
        <dbReference type="EMBL" id="CUS40146.1"/>
    </source>
</evidence>